<accession>A0A2U1NS44</accession>
<dbReference type="OrthoDB" id="9332038at2759"/>
<keyword evidence="2" id="KW-0808">Transferase</keyword>
<feature type="compositionally biased region" description="Basic and acidic residues" evidence="1">
    <location>
        <begin position="477"/>
        <end position="495"/>
    </location>
</feature>
<dbReference type="STRING" id="35608.A0A2U1NS44"/>
<feature type="region of interest" description="Disordered" evidence="1">
    <location>
        <begin position="331"/>
        <end position="360"/>
    </location>
</feature>
<evidence type="ECO:0000313" key="2">
    <source>
        <dbReference type="EMBL" id="PWA76297.1"/>
    </source>
</evidence>
<sequence>MVEPSSVNGILEFLKTNKLDKAEAAFRNEIGNRGDLNGFLQGLKLEEAMAKSGVNGNQQMKEFVVKEMENGNPKNGFDSKRKNVDKSYTSSSNNTEETVLEKFPKKFSSSYGSVDVKANDVKEYSVSSQSNDKNRATVKVGVEKDFSADRKQSSMSKIIEPKEFMDNPWSRNDEIKYSSSESWNACSVKTVFPSSKGDASTSYDTSTETKAYGGLGFPVISEKQKEELPRLAPVKVKLDDKQSTITWEEKHQRDGPGSNVVNGDSSFLIGSFLDVPIGQELNNAGGKRLAGGNWFSVSQGITDDTSDLVSGFATIGDDETWFLAHEIDYPSDNEKKTDHGNSKGTQENGPEKIEDDDQSFAEEDSYLSGDQYFLSKNVDPVHHLDDMTGQYDGQLMDEDELMRPESVWKEFVSQTDELLMLTEGQILGKTGRPHMDDLCIDEDQHGSVRSIGVGINSDVADFGSEVRESEGELEYNSSHDSERKLIDKAMKDKPRSSGKLTKNMNESGFSFPPPRNGQPFTGSNRADNAIRSKENADLIPPWRQKSSSSSPVKSSRDEDDVGSADSSPSTLSNYNYAERARQENQKVGGLREPGASLEDEEAAAVQEQLNQMKAQAEEYETFNLKIVHRKNSVSPEMLERQEFHVVLNL</sequence>
<dbReference type="EMBL" id="PKPP01002285">
    <property type="protein sequence ID" value="PWA76297.1"/>
    <property type="molecule type" value="Genomic_DNA"/>
</dbReference>
<comment type="caution">
    <text evidence="2">The sequence shown here is derived from an EMBL/GenBank/DDBJ whole genome shotgun (WGS) entry which is preliminary data.</text>
</comment>
<gene>
    <name evidence="2" type="ORF">CTI12_AA233930</name>
</gene>
<dbReference type="Proteomes" id="UP000245207">
    <property type="component" value="Unassembled WGS sequence"/>
</dbReference>
<feature type="compositionally biased region" description="Polar residues" evidence="1">
    <location>
        <begin position="564"/>
        <end position="575"/>
    </location>
</feature>
<feature type="region of interest" description="Disordered" evidence="1">
    <location>
        <begin position="467"/>
        <end position="601"/>
    </location>
</feature>
<name>A0A2U1NS44_ARTAN</name>
<dbReference type="GO" id="GO:0016301">
    <property type="term" value="F:kinase activity"/>
    <property type="evidence" value="ECO:0007669"/>
    <property type="project" value="UniProtKB-KW"/>
</dbReference>
<keyword evidence="3" id="KW-1185">Reference proteome</keyword>
<feature type="compositionally biased region" description="Basic and acidic residues" evidence="1">
    <location>
        <begin position="331"/>
        <end position="341"/>
    </location>
</feature>
<proteinExistence type="predicted"/>
<evidence type="ECO:0000256" key="1">
    <source>
        <dbReference type="SAM" id="MobiDB-lite"/>
    </source>
</evidence>
<keyword evidence="2" id="KW-0418">Kinase</keyword>
<evidence type="ECO:0000313" key="3">
    <source>
        <dbReference type="Proteomes" id="UP000245207"/>
    </source>
</evidence>
<feature type="compositionally biased region" description="Polar residues" evidence="1">
    <location>
        <begin position="498"/>
        <end position="508"/>
    </location>
</feature>
<reference evidence="2 3" key="1">
    <citation type="journal article" date="2018" name="Mol. Plant">
        <title>The genome of Artemisia annua provides insight into the evolution of Asteraceae family and artemisinin biosynthesis.</title>
        <authorList>
            <person name="Shen Q."/>
            <person name="Zhang L."/>
            <person name="Liao Z."/>
            <person name="Wang S."/>
            <person name="Yan T."/>
            <person name="Shi P."/>
            <person name="Liu M."/>
            <person name="Fu X."/>
            <person name="Pan Q."/>
            <person name="Wang Y."/>
            <person name="Lv Z."/>
            <person name="Lu X."/>
            <person name="Zhang F."/>
            <person name="Jiang W."/>
            <person name="Ma Y."/>
            <person name="Chen M."/>
            <person name="Hao X."/>
            <person name="Li L."/>
            <person name="Tang Y."/>
            <person name="Lv G."/>
            <person name="Zhou Y."/>
            <person name="Sun X."/>
            <person name="Brodelius P.E."/>
            <person name="Rose J.K.C."/>
            <person name="Tang K."/>
        </authorList>
    </citation>
    <scope>NUCLEOTIDE SEQUENCE [LARGE SCALE GENOMIC DNA]</scope>
    <source>
        <strain evidence="3">cv. Huhao1</strain>
        <tissue evidence="2">Leaf</tissue>
    </source>
</reference>
<feature type="region of interest" description="Disordered" evidence="1">
    <location>
        <begin position="69"/>
        <end position="95"/>
    </location>
</feature>
<organism evidence="2 3">
    <name type="scientific">Artemisia annua</name>
    <name type="common">Sweet wormwood</name>
    <dbReference type="NCBI Taxonomy" id="35608"/>
    <lineage>
        <taxon>Eukaryota</taxon>
        <taxon>Viridiplantae</taxon>
        <taxon>Streptophyta</taxon>
        <taxon>Embryophyta</taxon>
        <taxon>Tracheophyta</taxon>
        <taxon>Spermatophyta</taxon>
        <taxon>Magnoliopsida</taxon>
        <taxon>eudicotyledons</taxon>
        <taxon>Gunneridae</taxon>
        <taxon>Pentapetalae</taxon>
        <taxon>asterids</taxon>
        <taxon>campanulids</taxon>
        <taxon>Asterales</taxon>
        <taxon>Asteraceae</taxon>
        <taxon>Asteroideae</taxon>
        <taxon>Anthemideae</taxon>
        <taxon>Artemisiinae</taxon>
        <taxon>Artemisia</taxon>
    </lineage>
</organism>
<dbReference type="AlphaFoldDB" id="A0A2U1NS44"/>
<protein>
    <submittedName>
        <fullName evidence="2">Protein kinase, catalytic domain-containing protein</fullName>
    </submittedName>
</protein>